<reference evidence="1 2" key="1">
    <citation type="journal article" date="2013" name="Genome Announc.">
        <title>Draft Genome Sequence of the Cellulolytic, Mesophilic, Anaerobic Bacterium Clostridium termitidis Strain CT1112 (DSM 5398).</title>
        <authorList>
            <person name="Lal S."/>
            <person name="Ramachandran U."/>
            <person name="Zhang X."/>
            <person name="Munir R."/>
            <person name="Sparling R."/>
            <person name="Levin D.B."/>
        </authorList>
    </citation>
    <scope>NUCLEOTIDE SEQUENCE [LARGE SCALE GENOMIC DNA]</scope>
    <source>
        <strain evidence="1 2">CT1112</strain>
    </source>
</reference>
<evidence type="ECO:0000313" key="2">
    <source>
        <dbReference type="Proteomes" id="UP000014155"/>
    </source>
</evidence>
<dbReference type="AlphaFoldDB" id="S0FY22"/>
<dbReference type="EMBL" id="AORV01000008">
    <property type="protein sequence ID" value="EMS74014.1"/>
    <property type="molecule type" value="Genomic_DNA"/>
</dbReference>
<dbReference type="eggNOG" id="ENOG50324DY">
    <property type="taxonomic scope" value="Bacteria"/>
</dbReference>
<dbReference type="PATRIC" id="fig|1195236.3.peg.236"/>
<dbReference type="RefSeq" id="WP_004623043.1">
    <property type="nucleotide sequence ID" value="NZ_AORV01000008.1"/>
</dbReference>
<proteinExistence type="predicted"/>
<accession>S0FY22</accession>
<organism evidence="1 2">
    <name type="scientific">Ruminiclostridium cellobioparum subsp. termitidis CT1112</name>
    <dbReference type="NCBI Taxonomy" id="1195236"/>
    <lineage>
        <taxon>Bacteria</taxon>
        <taxon>Bacillati</taxon>
        <taxon>Bacillota</taxon>
        <taxon>Clostridia</taxon>
        <taxon>Eubacteriales</taxon>
        <taxon>Oscillospiraceae</taxon>
        <taxon>Ruminiclostridium</taxon>
    </lineage>
</organism>
<sequence length="79" mass="9554">MLEVMRFIMENKKDSQANKKYYEIRKRYLAEALSFLGFRYFKFTNDGNIIYNFKDTENFRSALTQLNILKSTYGRKDTD</sequence>
<gene>
    <name evidence="1" type="ORF">CTER_5124</name>
</gene>
<name>S0FY22_RUMCE</name>
<evidence type="ECO:0008006" key="3">
    <source>
        <dbReference type="Google" id="ProtNLM"/>
    </source>
</evidence>
<dbReference type="Proteomes" id="UP000014155">
    <property type="component" value="Unassembled WGS sequence"/>
</dbReference>
<evidence type="ECO:0000313" key="1">
    <source>
        <dbReference type="EMBL" id="EMS74014.1"/>
    </source>
</evidence>
<dbReference type="STRING" id="1195236.CTER_5124"/>
<comment type="caution">
    <text evidence="1">The sequence shown here is derived from an EMBL/GenBank/DDBJ whole genome shotgun (WGS) entry which is preliminary data.</text>
</comment>
<protein>
    <recommendedName>
        <fullName evidence="3">DUF5659 domain-containing protein</fullName>
    </recommendedName>
</protein>
<keyword evidence="2" id="KW-1185">Reference proteome</keyword>